<accession>A0AAN8KE01</accession>
<name>A0AAN8KE01_PATCE</name>
<dbReference type="AlphaFoldDB" id="A0AAN8KE01"/>
<dbReference type="Proteomes" id="UP001347796">
    <property type="component" value="Unassembled WGS sequence"/>
</dbReference>
<reference evidence="2 3" key="1">
    <citation type="submission" date="2024-01" db="EMBL/GenBank/DDBJ databases">
        <title>The genome of the rayed Mediterranean limpet Patella caerulea (Linnaeus, 1758).</title>
        <authorList>
            <person name="Anh-Thu Weber A."/>
            <person name="Halstead-Nussloch G."/>
        </authorList>
    </citation>
    <scope>NUCLEOTIDE SEQUENCE [LARGE SCALE GENOMIC DNA]</scope>
    <source>
        <strain evidence="2">AATW-2023a</strain>
        <tissue evidence="2">Whole specimen</tissue>
    </source>
</reference>
<protein>
    <submittedName>
        <fullName evidence="2">Uncharacterized protein</fullName>
    </submittedName>
</protein>
<evidence type="ECO:0000313" key="3">
    <source>
        <dbReference type="Proteomes" id="UP001347796"/>
    </source>
</evidence>
<evidence type="ECO:0000313" key="2">
    <source>
        <dbReference type="EMBL" id="KAK6191684.1"/>
    </source>
</evidence>
<proteinExistence type="predicted"/>
<comment type="caution">
    <text evidence="2">The sequence shown here is derived from an EMBL/GenBank/DDBJ whole genome shotgun (WGS) entry which is preliminary data.</text>
</comment>
<keyword evidence="1" id="KW-0732">Signal</keyword>
<sequence length="66" mass="7473">MNLGFKVLLVGILCIFLLSVTSAKQCTKKGLFGEILAKILCQTCKKKGDLNCIRRYCLKDMCRMKK</sequence>
<evidence type="ECO:0000256" key="1">
    <source>
        <dbReference type="SAM" id="SignalP"/>
    </source>
</evidence>
<dbReference type="EMBL" id="JAZGQO010000002">
    <property type="protein sequence ID" value="KAK6191684.1"/>
    <property type="molecule type" value="Genomic_DNA"/>
</dbReference>
<feature type="chain" id="PRO_5042893293" evidence="1">
    <location>
        <begin position="24"/>
        <end position="66"/>
    </location>
</feature>
<gene>
    <name evidence="2" type="ORF">SNE40_003307</name>
</gene>
<keyword evidence="3" id="KW-1185">Reference proteome</keyword>
<feature type="signal peptide" evidence="1">
    <location>
        <begin position="1"/>
        <end position="23"/>
    </location>
</feature>
<organism evidence="2 3">
    <name type="scientific">Patella caerulea</name>
    <name type="common">Rayed Mediterranean limpet</name>
    <dbReference type="NCBI Taxonomy" id="87958"/>
    <lineage>
        <taxon>Eukaryota</taxon>
        <taxon>Metazoa</taxon>
        <taxon>Spiralia</taxon>
        <taxon>Lophotrochozoa</taxon>
        <taxon>Mollusca</taxon>
        <taxon>Gastropoda</taxon>
        <taxon>Patellogastropoda</taxon>
        <taxon>Patelloidea</taxon>
        <taxon>Patellidae</taxon>
        <taxon>Patella</taxon>
    </lineage>
</organism>